<dbReference type="Proteomes" id="UP000030121">
    <property type="component" value="Unassembled WGS sequence"/>
</dbReference>
<proteinExistence type="predicted"/>
<reference evidence="1 2" key="1">
    <citation type="submission" date="2013-09" db="EMBL/GenBank/DDBJ databases">
        <authorList>
            <person name="Zeng Z."/>
            <person name="Chen C."/>
        </authorList>
    </citation>
    <scope>NUCLEOTIDE SEQUENCE [LARGE SCALE GENOMIC DNA]</scope>
    <source>
        <strain evidence="1 2">GH29-5</strain>
    </source>
</reference>
<accession>A0A0A2MAQ8</accession>
<name>A0A0A2MAQ8_9FLAO</name>
<sequence length="137" mass="14916">MSFNSREYEWADITLVLGGRDLTRIRAVKYTEKTEKEALYAKGRNPVAIQTGNASYEGEIGLLQSEVAALEDAGNGSIMGLSLDAIVSYGNPSTGNAMRTDRITGLQFTESSKEMKQGDKFMEITLPFIALGVKNNA</sequence>
<keyword evidence="2" id="KW-1185">Reference proteome</keyword>
<dbReference type="RefSeq" id="WP_026980321.1">
    <property type="nucleotide sequence ID" value="NZ_AUCZ01000008.1"/>
</dbReference>
<evidence type="ECO:0000313" key="1">
    <source>
        <dbReference type="EMBL" id="KGO89737.1"/>
    </source>
</evidence>
<dbReference type="OrthoDB" id="798290at2"/>
<dbReference type="eggNOG" id="ENOG5032WCR">
    <property type="taxonomic scope" value="Bacteria"/>
</dbReference>
<dbReference type="AlphaFoldDB" id="A0A0A2MAQ8"/>
<gene>
    <name evidence="1" type="ORF">Q764_05970</name>
</gene>
<protein>
    <submittedName>
        <fullName evidence="1">Uncharacterized protein</fullName>
    </submittedName>
</protein>
<organism evidence="1 2">
    <name type="scientific">Flavobacterium suncheonense GH29-5 = DSM 17707</name>
    <dbReference type="NCBI Taxonomy" id="1121899"/>
    <lineage>
        <taxon>Bacteria</taxon>
        <taxon>Pseudomonadati</taxon>
        <taxon>Bacteroidota</taxon>
        <taxon>Flavobacteriia</taxon>
        <taxon>Flavobacteriales</taxon>
        <taxon>Flavobacteriaceae</taxon>
        <taxon>Flavobacterium</taxon>
    </lineage>
</organism>
<dbReference type="STRING" id="1121899.GCA_000430025_01884"/>
<evidence type="ECO:0000313" key="2">
    <source>
        <dbReference type="Proteomes" id="UP000030121"/>
    </source>
</evidence>
<dbReference type="EMBL" id="JRLW01000005">
    <property type="protein sequence ID" value="KGO89737.1"/>
    <property type="molecule type" value="Genomic_DNA"/>
</dbReference>
<comment type="caution">
    <text evidence="1">The sequence shown here is derived from an EMBL/GenBank/DDBJ whole genome shotgun (WGS) entry which is preliminary data.</text>
</comment>